<sequence length="448" mass="50337">MKSESTLQDVFHKQKLENSCRSLQSPFPSTHGSLDPKPCPARNKPFPSPSSGDTIELGPAYHLSSSNAFITNVDKKQPMVVLLHERDDSLPHGYYVTKASSSEPGLPMFSTHHMKNILPPHRVSYSTSAGTWLSFLEALHMPFDLRQNKLIGVLASQKTPASTVLNPIPLWEGGTNSMTPFLANTSQFSLESGASSIEDSFPIATKEDCSQTDGISNWLLYLYTIANELGLHLPSTFAWTVTIKFWLRIHFHPDSNSLVYELLRDPYVSKWYQFIQSKIHRIGIDLDSLINCQESQILKIIHQRIWDIEYQTISSGLNPTCSPHFYGLMPTPGLGANYMKHLINPCLCRAFMLARLNILPSAVLSGRYYNVPFEKRLCKLCLLEPDSTSHILLSCPSHHKLRLRLLTPYISNFSGSPESITKRLLEDKLPELTASVAEYLATVLHISK</sequence>
<evidence type="ECO:0000313" key="3">
    <source>
        <dbReference type="Proteomes" id="UP001142489"/>
    </source>
</evidence>
<dbReference type="Proteomes" id="UP001142489">
    <property type="component" value="Unassembled WGS sequence"/>
</dbReference>
<accession>A0A9Q0Y026</accession>
<comment type="caution">
    <text evidence="2">The sequence shown here is derived from an EMBL/GenBank/DDBJ whole genome shotgun (WGS) entry which is preliminary data.</text>
</comment>
<evidence type="ECO:0000256" key="1">
    <source>
        <dbReference type="SAM" id="MobiDB-lite"/>
    </source>
</evidence>
<proteinExistence type="predicted"/>
<gene>
    <name evidence="2" type="ORF">JRQ81_010522</name>
</gene>
<protein>
    <submittedName>
        <fullName evidence="2">Uncharacterized protein</fullName>
    </submittedName>
</protein>
<dbReference type="OrthoDB" id="6150661at2759"/>
<evidence type="ECO:0000313" key="2">
    <source>
        <dbReference type="EMBL" id="KAJ7337996.1"/>
    </source>
</evidence>
<keyword evidence="3" id="KW-1185">Reference proteome</keyword>
<reference evidence="2" key="1">
    <citation type="journal article" date="2023" name="DNA Res.">
        <title>Chromosome-level genome assembly of Phrynocephalus forsythii using third-generation DNA sequencing and Hi-C analysis.</title>
        <authorList>
            <person name="Qi Y."/>
            <person name="Zhao W."/>
            <person name="Zhao Y."/>
            <person name="Niu C."/>
            <person name="Cao S."/>
            <person name="Zhang Y."/>
        </authorList>
    </citation>
    <scope>NUCLEOTIDE SEQUENCE</scope>
    <source>
        <tissue evidence="2">Muscle</tissue>
    </source>
</reference>
<dbReference type="AlphaFoldDB" id="A0A9Q0Y026"/>
<organism evidence="2 3">
    <name type="scientific">Phrynocephalus forsythii</name>
    <dbReference type="NCBI Taxonomy" id="171643"/>
    <lineage>
        <taxon>Eukaryota</taxon>
        <taxon>Metazoa</taxon>
        <taxon>Chordata</taxon>
        <taxon>Craniata</taxon>
        <taxon>Vertebrata</taxon>
        <taxon>Euteleostomi</taxon>
        <taxon>Lepidosauria</taxon>
        <taxon>Squamata</taxon>
        <taxon>Bifurcata</taxon>
        <taxon>Unidentata</taxon>
        <taxon>Episquamata</taxon>
        <taxon>Toxicofera</taxon>
        <taxon>Iguania</taxon>
        <taxon>Acrodonta</taxon>
        <taxon>Agamidae</taxon>
        <taxon>Agaminae</taxon>
        <taxon>Phrynocephalus</taxon>
    </lineage>
</organism>
<dbReference type="EMBL" id="JAPFRF010000003">
    <property type="protein sequence ID" value="KAJ7337996.1"/>
    <property type="molecule type" value="Genomic_DNA"/>
</dbReference>
<name>A0A9Q0Y026_9SAUR</name>
<feature type="compositionally biased region" description="Polar residues" evidence="1">
    <location>
        <begin position="21"/>
        <end position="32"/>
    </location>
</feature>
<feature type="region of interest" description="Disordered" evidence="1">
    <location>
        <begin position="21"/>
        <end position="53"/>
    </location>
</feature>